<dbReference type="Gene3D" id="1.10.10.60">
    <property type="entry name" value="Homeodomain-like"/>
    <property type="match status" value="1"/>
</dbReference>
<evidence type="ECO:0000313" key="7">
    <source>
        <dbReference type="EMBL" id="SMC77035.1"/>
    </source>
</evidence>
<dbReference type="InterPro" id="IPR000014">
    <property type="entry name" value="PAS"/>
</dbReference>
<dbReference type="InterPro" id="IPR025662">
    <property type="entry name" value="Sigma_54_int_dom_ATP-bd_1"/>
</dbReference>
<feature type="domain" description="PAS" evidence="6">
    <location>
        <begin position="51"/>
        <end position="104"/>
    </location>
</feature>
<dbReference type="InterPro" id="IPR002197">
    <property type="entry name" value="HTH_Fis"/>
</dbReference>
<dbReference type="Pfam" id="PF00158">
    <property type="entry name" value="Sigma54_activat"/>
    <property type="match status" value="1"/>
</dbReference>
<accession>A0A1W2BVK6</accession>
<gene>
    <name evidence="7" type="ORF">SAMN02745168_2429</name>
</gene>
<dbReference type="SUPFAM" id="SSF46689">
    <property type="entry name" value="Homeodomain-like"/>
    <property type="match status" value="1"/>
</dbReference>
<evidence type="ECO:0000256" key="3">
    <source>
        <dbReference type="ARBA" id="ARBA00023015"/>
    </source>
</evidence>
<name>A0A1W2BVK6_9FIRM</name>
<dbReference type="PANTHER" id="PTHR32071">
    <property type="entry name" value="TRANSCRIPTIONAL REGULATORY PROTEIN"/>
    <property type="match status" value="1"/>
</dbReference>
<dbReference type="Pfam" id="PF02954">
    <property type="entry name" value="HTH_8"/>
    <property type="match status" value="1"/>
</dbReference>
<dbReference type="Gene3D" id="1.10.8.60">
    <property type="match status" value="1"/>
</dbReference>
<dbReference type="InterPro" id="IPR013767">
    <property type="entry name" value="PAS_fold"/>
</dbReference>
<dbReference type="InterPro" id="IPR009057">
    <property type="entry name" value="Homeodomain-like_sf"/>
</dbReference>
<dbReference type="EMBL" id="FWXW01000006">
    <property type="protein sequence ID" value="SMC77035.1"/>
    <property type="molecule type" value="Genomic_DNA"/>
</dbReference>
<feature type="domain" description="Sigma-54 factor interaction" evidence="5">
    <location>
        <begin position="192"/>
        <end position="421"/>
    </location>
</feature>
<dbReference type="Gene3D" id="3.30.450.20">
    <property type="entry name" value="PAS domain"/>
    <property type="match status" value="1"/>
</dbReference>
<keyword evidence="8" id="KW-1185">Reference proteome</keyword>
<evidence type="ECO:0000256" key="1">
    <source>
        <dbReference type="ARBA" id="ARBA00022741"/>
    </source>
</evidence>
<dbReference type="Proteomes" id="UP000192790">
    <property type="component" value="Unassembled WGS sequence"/>
</dbReference>
<dbReference type="Pfam" id="PF00989">
    <property type="entry name" value="PAS"/>
    <property type="match status" value="1"/>
</dbReference>
<dbReference type="CDD" id="cd00009">
    <property type="entry name" value="AAA"/>
    <property type="match status" value="1"/>
</dbReference>
<dbReference type="GO" id="GO:0005524">
    <property type="term" value="F:ATP binding"/>
    <property type="evidence" value="ECO:0007669"/>
    <property type="project" value="UniProtKB-KW"/>
</dbReference>
<evidence type="ECO:0000256" key="2">
    <source>
        <dbReference type="ARBA" id="ARBA00022840"/>
    </source>
</evidence>
<proteinExistence type="predicted"/>
<sequence length="503" mass="56636">MYGEEVWLKIQELKRLTEELEGKPLISGEDKTELKRCAGELLREYNAYKAENINFKAVVDNLVEGVYVTDRRDVTQYVNPAYLKHTGTQREKVLGRTVQEIVDEGILYREPQNGEQRKSTPDVLKSRDGHVIRGYVTSIPAFDEGGDLRRVIVSVFDTQKLKIREDTSLHRHGGEEPIEIWEDFGKEGDNPMIGSDPSMRKIKRTILRAAPTDVTILITGESGVGKEAVADKIYQFSKRGDGPYVKVNCAAIPTNLLESELFGYEKGAFTGANPAGKAGLFELADHGTILLDEIGDLSPELQIKLLRVLQQKELMRIGATRPTRLDVRIIAATNADLKKKILEGKFREDLYYRLSVVLVDVPPLRERKQDIGRLTGYYFEKYCLKHGRKLRLTDEARMLFQSYEWPGNVRELQNVIENAVICSEGEQVEAAGFSERLGFETPPTAGEPFSLQSALDSYEKGLIEAALAETGGVRRAAAFLNVDPSTISRKARKFCIRIEHKDK</sequence>
<dbReference type="OrthoDB" id="9803970at2"/>
<reference evidence="7 8" key="1">
    <citation type="submission" date="2017-04" db="EMBL/GenBank/DDBJ databases">
        <authorList>
            <person name="Afonso C.L."/>
            <person name="Miller P.J."/>
            <person name="Scott M.A."/>
            <person name="Spackman E."/>
            <person name="Goraichik I."/>
            <person name="Dimitrov K.M."/>
            <person name="Suarez D.L."/>
            <person name="Swayne D.E."/>
        </authorList>
    </citation>
    <scope>NUCLEOTIDE SEQUENCE [LARGE SCALE GENOMIC DNA]</scope>
    <source>
        <strain evidence="7 8">DSM 12816</strain>
    </source>
</reference>
<dbReference type="Gene3D" id="3.40.50.300">
    <property type="entry name" value="P-loop containing nucleotide triphosphate hydrolases"/>
    <property type="match status" value="1"/>
</dbReference>
<dbReference type="PROSITE" id="PS00688">
    <property type="entry name" value="SIGMA54_INTERACT_3"/>
    <property type="match status" value="1"/>
</dbReference>
<dbReference type="PROSITE" id="PS50045">
    <property type="entry name" value="SIGMA54_INTERACT_4"/>
    <property type="match status" value="1"/>
</dbReference>
<dbReference type="PANTHER" id="PTHR32071:SF57">
    <property type="entry name" value="C4-DICARBOXYLATE TRANSPORT TRANSCRIPTIONAL REGULATORY PROTEIN DCTD"/>
    <property type="match status" value="1"/>
</dbReference>
<evidence type="ECO:0000259" key="6">
    <source>
        <dbReference type="PROSITE" id="PS50112"/>
    </source>
</evidence>
<dbReference type="PROSITE" id="PS50112">
    <property type="entry name" value="PAS"/>
    <property type="match status" value="1"/>
</dbReference>
<dbReference type="PROSITE" id="PS00675">
    <property type="entry name" value="SIGMA54_INTERACT_1"/>
    <property type="match status" value="1"/>
</dbReference>
<dbReference type="SUPFAM" id="SSF55785">
    <property type="entry name" value="PYP-like sensor domain (PAS domain)"/>
    <property type="match status" value="1"/>
</dbReference>
<organism evidence="7 8">
    <name type="scientific">Papillibacter cinnamivorans DSM 12816</name>
    <dbReference type="NCBI Taxonomy" id="1122930"/>
    <lineage>
        <taxon>Bacteria</taxon>
        <taxon>Bacillati</taxon>
        <taxon>Bacillota</taxon>
        <taxon>Clostridia</taxon>
        <taxon>Eubacteriales</taxon>
        <taxon>Oscillospiraceae</taxon>
        <taxon>Papillibacter</taxon>
    </lineage>
</organism>
<dbReference type="STRING" id="1122930.SAMN02745168_2429"/>
<evidence type="ECO:0000259" key="5">
    <source>
        <dbReference type="PROSITE" id="PS50045"/>
    </source>
</evidence>
<dbReference type="NCBIfam" id="TIGR00229">
    <property type="entry name" value="sensory_box"/>
    <property type="match status" value="1"/>
</dbReference>
<dbReference type="SMART" id="SM00382">
    <property type="entry name" value="AAA"/>
    <property type="match status" value="1"/>
</dbReference>
<dbReference type="InterPro" id="IPR035965">
    <property type="entry name" value="PAS-like_dom_sf"/>
</dbReference>
<dbReference type="InterPro" id="IPR027417">
    <property type="entry name" value="P-loop_NTPase"/>
</dbReference>
<keyword evidence="2" id="KW-0067">ATP-binding</keyword>
<keyword evidence="4" id="KW-0804">Transcription</keyword>
<dbReference type="RefSeq" id="WP_084235101.1">
    <property type="nucleotide sequence ID" value="NZ_FWXW01000006.1"/>
</dbReference>
<keyword evidence="1" id="KW-0547">Nucleotide-binding</keyword>
<dbReference type="GO" id="GO:0043565">
    <property type="term" value="F:sequence-specific DNA binding"/>
    <property type="evidence" value="ECO:0007669"/>
    <property type="project" value="InterPro"/>
</dbReference>
<protein>
    <submittedName>
        <fullName evidence="7">PAS domain S-box-containing protein</fullName>
    </submittedName>
</protein>
<dbReference type="SMART" id="SM00091">
    <property type="entry name" value="PAS"/>
    <property type="match status" value="1"/>
</dbReference>
<dbReference type="InterPro" id="IPR003593">
    <property type="entry name" value="AAA+_ATPase"/>
</dbReference>
<dbReference type="SUPFAM" id="SSF52540">
    <property type="entry name" value="P-loop containing nucleoside triphosphate hydrolases"/>
    <property type="match status" value="1"/>
</dbReference>
<keyword evidence="3" id="KW-0805">Transcription regulation</keyword>
<evidence type="ECO:0000256" key="4">
    <source>
        <dbReference type="ARBA" id="ARBA00023163"/>
    </source>
</evidence>
<dbReference type="InterPro" id="IPR058031">
    <property type="entry name" value="AAA_lid_NorR"/>
</dbReference>
<dbReference type="CDD" id="cd00130">
    <property type="entry name" value="PAS"/>
    <property type="match status" value="1"/>
</dbReference>
<dbReference type="InterPro" id="IPR025944">
    <property type="entry name" value="Sigma_54_int_dom_CS"/>
</dbReference>
<dbReference type="FunFam" id="3.40.50.300:FF:000006">
    <property type="entry name" value="DNA-binding transcriptional regulator NtrC"/>
    <property type="match status" value="1"/>
</dbReference>
<dbReference type="GO" id="GO:0006355">
    <property type="term" value="P:regulation of DNA-templated transcription"/>
    <property type="evidence" value="ECO:0007669"/>
    <property type="project" value="InterPro"/>
</dbReference>
<evidence type="ECO:0000313" key="8">
    <source>
        <dbReference type="Proteomes" id="UP000192790"/>
    </source>
</evidence>
<dbReference type="Pfam" id="PF25601">
    <property type="entry name" value="AAA_lid_14"/>
    <property type="match status" value="1"/>
</dbReference>
<dbReference type="AlphaFoldDB" id="A0A1W2BVK6"/>
<dbReference type="InterPro" id="IPR002078">
    <property type="entry name" value="Sigma_54_int"/>
</dbReference>